<protein>
    <recommendedName>
        <fullName evidence="1">LRAT domain-containing protein</fullName>
    </recommendedName>
</protein>
<dbReference type="InterPro" id="IPR007053">
    <property type="entry name" value="LRAT_dom"/>
</dbReference>
<dbReference type="PANTHER" id="PTHR46137:SF10">
    <property type="entry name" value="LRAT DOMAIN-CONTAINING PROTEIN"/>
    <property type="match status" value="1"/>
</dbReference>
<dbReference type="PROSITE" id="PS51934">
    <property type="entry name" value="LRAT"/>
    <property type="match status" value="1"/>
</dbReference>
<evidence type="ECO:0000313" key="3">
    <source>
        <dbReference type="Proteomes" id="UP000187203"/>
    </source>
</evidence>
<feature type="domain" description="LRAT" evidence="1">
    <location>
        <begin position="15"/>
        <end position="155"/>
    </location>
</feature>
<dbReference type="OrthoDB" id="421951at2759"/>
<name>A0A1R3JNI5_9ROSI</name>
<organism evidence="2 3">
    <name type="scientific">Corchorus olitorius</name>
    <dbReference type="NCBI Taxonomy" id="93759"/>
    <lineage>
        <taxon>Eukaryota</taxon>
        <taxon>Viridiplantae</taxon>
        <taxon>Streptophyta</taxon>
        <taxon>Embryophyta</taxon>
        <taxon>Tracheophyta</taxon>
        <taxon>Spermatophyta</taxon>
        <taxon>Magnoliopsida</taxon>
        <taxon>eudicotyledons</taxon>
        <taxon>Gunneridae</taxon>
        <taxon>Pentapetalae</taxon>
        <taxon>rosids</taxon>
        <taxon>malvids</taxon>
        <taxon>Malvales</taxon>
        <taxon>Malvaceae</taxon>
        <taxon>Grewioideae</taxon>
        <taxon>Apeibeae</taxon>
        <taxon>Corchorus</taxon>
    </lineage>
</organism>
<gene>
    <name evidence="2" type="ORF">COLO4_15383</name>
</gene>
<dbReference type="STRING" id="93759.A0A1R3JNI5"/>
<evidence type="ECO:0000313" key="2">
    <source>
        <dbReference type="EMBL" id="OMO96277.1"/>
    </source>
</evidence>
<dbReference type="EMBL" id="AWUE01015668">
    <property type="protein sequence ID" value="OMO96277.1"/>
    <property type="molecule type" value="Genomic_DNA"/>
</dbReference>
<comment type="caution">
    <text evidence="2">The sequence shown here is derived from an EMBL/GenBank/DDBJ whole genome shotgun (WGS) entry which is preliminary data.</text>
</comment>
<reference evidence="3" key="1">
    <citation type="submission" date="2013-09" db="EMBL/GenBank/DDBJ databases">
        <title>Corchorus olitorius genome sequencing.</title>
        <authorList>
            <person name="Alam M."/>
            <person name="Haque M.S."/>
            <person name="Islam M.S."/>
            <person name="Emdad E.M."/>
            <person name="Islam M.M."/>
            <person name="Ahmed B."/>
            <person name="Halim A."/>
            <person name="Hossen Q.M.M."/>
            <person name="Hossain M.Z."/>
            <person name="Ahmed R."/>
            <person name="Khan M.M."/>
            <person name="Islam R."/>
            <person name="Rashid M.M."/>
            <person name="Khan S.A."/>
            <person name="Rahman M.S."/>
            <person name="Alam M."/>
            <person name="Yahiya A.S."/>
            <person name="Khan M.S."/>
            <person name="Azam M.S."/>
            <person name="Haque T."/>
            <person name="Lashkar M.Z.H."/>
            <person name="Akhand A.I."/>
            <person name="Morshed G."/>
            <person name="Roy S."/>
            <person name="Uddin K.S."/>
            <person name="Rabeya T."/>
            <person name="Hossain A.S."/>
            <person name="Chowdhury A."/>
            <person name="Snigdha A.R."/>
            <person name="Mortoza M.S."/>
            <person name="Matin S.A."/>
            <person name="Hoque S.M.E."/>
            <person name="Islam M.K."/>
            <person name="Roy D.K."/>
            <person name="Haider R."/>
            <person name="Moosa M.M."/>
            <person name="Elias S.M."/>
            <person name="Hasan A.M."/>
            <person name="Jahan S."/>
            <person name="Shafiuddin M."/>
            <person name="Mahmood N."/>
            <person name="Shommy N.S."/>
        </authorList>
    </citation>
    <scope>NUCLEOTIDE SEQUENCE [LARGE SCALE GENOMIC DNA]</scope>
    <source>
        <strain evidence="3">cv. O-4</strain>
    </source>
</reference>
<proteinExistence type="predicted"/>
<accession>A0A1R3JNI5</accession>
<dbReference type="Pfam" id="PF04970">
    <property type="entry name" value="LRAT"/>
    <property type="match status" value="1"/>
</dbReference>
<evidence type="ECO:0000259" key="1">
    <source>
        <dbReference type="PROSITE" id="PS51934"/>
    </source>
</evidence>
<dbReference type="PANTHER" id="PTHR46137">
    <property type="entry name" value="OS05G0310600 PROTEIN"/>
    <property type="match status" value="1"/>
</dbReference>
<dbReference type="AlphaFoldDB" id="A0A1R3JNI5"/>
<dbReference type="Proteomes" id="UP000187203">
    <property type="component" value="Unassembled WGS sequence"/>
</dbReference>
<dbReference type="Gene3D" id="3.90.1720.10">
    <property type="entry name" value="endopeptidase domain like (from Nostoc punctiforme)"/>
    <property type="match status" value="1"/>
</dbReference>
<keyword evidence="3" id="KW-1185">Reference proteome</keyword>
<sequence length="203" mass="22991">MRVRRDALNPGDHIFSDRCKRFYFHHGTVTKLNNEEVEINDAVIHFMGVGKSNNQIPCQKCGHSSRRIGVVITCLECFVEGHSLYVYQYDVSYLKLRFKRSGSCSTKPCKAANEVVEIAFDLLKKQSFGKKYNFLFNNCEDFATYCKMGVAQSNQFAGMVFGFGLPGLVGYNAAKGIYQGIDEGETKLSTFLWEFFALLIELP</sequence>